<sequence>MGSTRMTNETSKDEQTVEEASQLTDTRAAEQGMLNRRDVLKGIGAASASAVTVGVIPSSVAAADLPTSSPQEPTWAVGKHNKNQKRGATAYNYELGAILQYNDYESSTNEHKFSLSWAGFCSTRSDRTVKGSNIGGQFLHIDTPSNVNHSGPQGNSNKKGIGPVDRESEYSPGFGPILGKAVGLSALPPGQAAGGAAIPAWLMAGSDIVKNHLFLEGGERSDGFWIHESYTDASQYEIIHGERVAQAWGLYKDFRLKDPSPNDNDQPVVRIAVGEGEFGGTGELVSEPGVDYARQYLEKQALTDSVQYQGDKGAGVEFKLHLDGSNGVRVESPVYKPIYNFGSTAAEYDTNTNGRIESSELDQAEQDWNNGDITDAEYNNVIRAYNRTVERS</sequence>
<evidence type="ECO:0000313" key="3">
    <source>
        <dbReference type="Proteomes" id="UP000641625"/>
    </source>
</evidence>
<dbReference type="InterPro" id="IPR019546">
    <property type="entry name" value="TAT_signal_bac_arc"/>
</dbReference>
<feature type="compositionally biased region" description="Polar residues" evidence="1">
    <location>
        <begin position="144"/>
        <end position="158"/>
    </location>
</feature>
<dbReference type="AlphaFoldDB" id="A0A847U1N8"/>
<proteinExistence type="predicted"/>
<dbReference type="NCBIfam" id="TIGR01409">
    <property type="entry name" value="TAT_signal_seq"/>
    <property type="match status" value="1"/>
</dbReference>
<gene>
    <name evidence="2" type="ORF">GOC77_02605</name>
</gene>
<evidence type="ECO:0000256" key="1">
    <source>
        <dbReference type="SAM" id="MobiDB-lite"/>
    </source>
</evidence>
<comment type="caution">
    <text evidence="2">The sequence shown here is derived from an EMBL/GenBank/DDBJ whole genome shotgun (WGS) entry which is preliminary data.</text>
</comment>
<organism evidence="2 3">
    <name type="scientific">Haloarcula argentinensis</name>
    <dbReference type="NCBI Taxonomy" id="43776"/>
    <lineage>
        <taxon>Archaea</taxon>
        <taxon>Methanobacteriati</taxon>
        <taxon>Methanobacteriota</taxon>
        <taxon>Stenosarchaea group</taxon>
        <taxon>Halobacteria</taxon>
        <taxon>Halobacteriales</taxon>
        <taxon>Haloarculaceae</taxon>
        <taxon>Haloarcula</taxon>
    </lineage>
</organism>
<dbReference type="InterPro" id="IPR006311">
    <property type="entry name" value="TAT_signal"/>
</dbReference>
<reference evidence="2" key="1">
    <citation type="submission" date="2019-12" db="EMBL/GenBank/DDBJ databases">
        <title>Whole genome sequencing of Haloarcula argentinensis strain pws5.</title>
        <authorList>
            <person name="Verma D.K."/>
            <person name="Gopal K."/>
            <person name="Prasad E.S."/>
        </authorList>
    </citation>
    <scope>NUCLEOTIDE SEQUENCE</scope>
    <source>
        <strain evidence="2">Pws5</strain>
    </source>
</reference>
<feature type="region of interest" description="Disordered" evidence="1">
    <location>
        <begin position="144"/>
        <end position="166"/>
    </location>
</feature>
<evidence type="ECO:0000313" key="2">
    <source>
        <dbReference type="EMBL" id="NLV12172.1"/>
    </source>
</evidence>
<dbReference type="Proteomes" id="UP000641625">
    <property type="component" value="Unassembled WGS sequence"/>
</dbReference>
<dbReference type="PROSITE" id="PS51318">
    <property type="entry name" value="TAT"/>
    <property type="match status" value="1"/>
</dbReference>
<feature type="region of interest" description="Disordered" evidence="1">
    <location>
        <begin position="1"/>
        <end position="30"/>
    </location>
</feature>
<dbReference type="EMBL" id="WOWA01000002">
    <property type="protein sequence ID" value="NLV12172.1"/>
    <property type="molecule type" value="Genomic_DNA"/>
</dbReference>
<accession>A0A847U1N8</accession>
<name>A0A847U1N8_HALAR</name>
<protein>
    <submittedName>
        <fullName evidence="2">Twin-arginine translocation signal domain-containing protein</fullName>
    </submittedName>
</protein>